<keyword evidence="3" id="KW-1185">Reference proteome</keyword>
<organism evidence="2 3">
    <name type="scientific">Dreissena polymorpha</name>
    <name type="common">Zebra mussel</name>
    <name type="synonym">Mytilus polymorpha</name>
    <dbReference type="NCBI Taxonomy" id="45954"/>
    <lineage>
        <taxon>Eukaryota</taxon>
        <taxon>Metazoa</taxon>
        <taxon>Spiralia</taxon>
        <taxon>Lophotrochozoa</taxon>
        <taxon>Mollusca</taxon>
        <taxon>Bivalvia</taxon>
        <taxon>Autobranchia</taxon>
        <taxon>Heteroconchia</taxon>
        <taxon>Euheterodonta</taxon>
        <taxon>Imparidentia</taxon>
        <taxon>Neoheterodontei</taxon>
        <taxon>Myida</taxon>
        <taxon>Dreissenoidea</taxon>
        <taxon>Dreissenidae</taxon>
        <taxon>Dreissena</taxon>
    </lineage>
</organism>
<evidence type="ECO:0000313" key="2">
    <source>
        <dbReference type="EMBL" id="KAH3771303.1"/>
    </source>
</evidence>
<evidence type="ECO:0000313" key="3">
    <source>
        <dbReference type="Proteomes" id="UP000828390"/>
    </source>
</evidence>
<dbReference type="EMBL" id="JAIWYP010000009">
    <property type="protein sequence ID" value="KAH3771303.1"/>
    <property type="molecule type" value="Genomic_DNA"/>
</dbReference>
<feature type="compositionally biased region" description="Polar residues" evidence="1">
    <location>
        <begin position="29"/>
        <end position="44"/>
    </location>
</feature>
<feature type="region of interest" description="Disordered" evidence="1">
    <location>
        <begin position="1"/>
        <end position="61"/>
    </location>
</feature>
<protein>
    <submittedName>
        <fullName evidence="2">Uncharacterized protein</fullName>
    </submittedName>
</protein>
<accession>A0A9D4IGS5</accession>
<proteinExistence type="predicted"/>
<dbReference type="Proteomes" id="UP000828390">
    <property type="component" value="Unassembled WGS sequence"/>
</dbReference>
<dbReference type="AlphaFoldDB" id="A0A9D4IGS5"/>
<reference evidence="2" key="2">
    <citation type="submission" date="2020-11" db="EMBL/GenBank/DDBJ databases">
        <authorList>
            <person name="McCartney M.A."/>
            <person name="Auch B."/>
            <person name="Kono T."/>
            <person name="Mallez S."/>
            <person name="Becker A."/>
            <person name="Gohl D.M."/>
            <person name="Silverstein K.A.T."/>
            <person name="Koren S."/>
            <person name="Bechman K.B."/>
            <person name="Herman A."/>
            <person name="Abrahante J.E."/>
            <person name="Garbe J."/>
        </authorList>
    </citation>
    <scope>NUCLEOTIDE SEQUENCE</scope>
    <source>
        <strain evidence="2">Duluth1</strain>
        <tissue evidence="2">Whole animal</tissue>
    </source>
</reference>
<sequence>MRLRYPALHNAQLDQEDDDHNPEPGTWIQEANMQEIQEDQTGTASLGRDKGNYLNSILPAR</sequence>
<gene>
    <name evidence="2" type="ORF">DPMN_172617</name>
</gene>
<reference evidence="2" key="1">
    <citation type="journal article" date="2019" name="bioRxiv">
        <title>The Genome of the Zebra Mussel, Dreissena polymorpha: A Resource for Invasive Species Research.</title>
        <authorList>
            <person name="McCartney M.A."/>
            <person name="Auch B."/>
            <person name="Kono T."/>
            <person name="Mallez S."/>
            <person name="Zhang Y."/>
            <person name="Obille A."/>
            <person name="Becker A."/>
            <person name="Abrahante J.E."/>
            <person name="Garbe J."/>
            <person name="Badalamenti J.P."/>
            <person name="Herman A."/>
            <person name="Mangelson H."/>
            <person name="Liachko I."/>
            <person name="Sullivan S."/>
            <person name="Sone E.D."/>
            <person name="Koren S."/>
            <person name="Silverstein K.A.T."/>
            <person name="Beckman K.B."/>
            <person name="Gohl D.M."/>
        </authorList>
    </citation>
    <scope>NUCLEOTIDE SEQUENCE</scope>
    <source>
        <strain evidence="2">Duluth1</strain>
        <tissue evidence="2">Whole animal</tissue>
    </source>
</reference>
<evidence type="ECO:0000256" key="1">
    <source>
        <dbReference type="SAM" id="MobiDB-lite"/>
    </source>
</evidence>
<comment type="caution">
    <text evidence="2">The sequence shown here is derived from an EMBL/GenBank/DDBJ whole genome shotgun (WGS) entry which is preliminary data.</text>
</comment>
<name>A0A9D4IGS5_DREPO</name>